<gene>
    <name evidence="7" type="primary">pyrE</name>
    <name evidence="9" type="ORF">HMPREF0872_01965</name>
</gene>
<organism evidence="9 10">
    <name type="scientific">Veillonella montpellierensis DNF00314</name>
    <dbReference type="NCBI Taxonomy" id="1401067"/>
    <lineage>
        <taxon>Bacteria</taxon>
        <taxon>Bacillati</taxon>
        <taxon>Bacillota</taxon>
        <taxon>Negativicutes</taxon>
        <taxon>Veillonellales</taxon>
        <taxon>Veillonellaceae</taxon>
        <taxon>Veillonella</taxon>
    </lineage>
</organism>
<evidence type="ECO:0000256" key="3">
    <source>
        <dbReference type="ARBA" id="ARBA00022676"/>
    </source>
</evidence>
<protein>
    <recommendedName>
        <fullName evidence="2 7">Orotate phosphoribosyltransferase</fullName>
        <shortName evidence="7">OPRT</shortName>
        <shortName evidence="7">OPRTase</shortName>
        <ecNumber evidence="2 7">2.4.2.10</ecNumber>
    </recommendedName>
</protein>
<dbReference type="InterPro" id="IPR000836">
    <property type="entry name" value="PRTase_dom"/>
</dbReference>
<dbReference type="GO" id="GO:0019856">
    <property type="term" value="P:pyrimidine nucleobase biosynthetic process"/>
    <property type="evidence" value="ECO:0007669"/>
    <property type="project" value="InterPro"/>
</dbReference>
<comment type="caution">
    <text evidence="7">Lacks conserved residue(s) required for the propagation of feature annotation.</text>
</comment>
<comment type="pathway">
    <text evidence="1 7">Pyrimidine metabolism; UMP biosynthesis via de novo pathway; UMP from orotate: step 1/2.</text>
</comment>
<comment type="caution">
    <text evidence="9">The sequence shown here is derived from an EMBL/GenBank/DDBJ whole genome shotgun (WGS) entry which is preliminary data.</text>
</comment>
<dbReference type="eggNOG" id="COG0461">
    <property type="taxonomic scope" value="Bacteria"/>
</dbReference>
<name>A0A096CRD2_9FIRM</name>
<keyword evidence="4 7" id="KW-0808">Transferase</keyword>
<dbReference type="HAMAP" id="MF_01208">
    <property type="entry name" value="PyrE"/>
    <property type="match status" value="1"/>
</dbReference>
<keyword evidence="5 7" id="KW-0460">Magnesium</keyword>
<dbReference type="GO" id="GO:0004588">
    <property type="term" value="F:orotate phosphoribosyltransferase activity"/>
    <property type="evidence" value="ECO:0007669"/>
    <property type="project" value="UniProtKB-UniRule"/>
</dbReference>
<dbReference type="InterPro" id="IPR006273">
    <property type="entry name" value="Orotate_PRibTrfase_bac"/>
</dbReference>
<feature type="binding site" evidence="7">
    <location>
        <position position="147"/>
    </location>
    <ligand>
        <name>orotate</name>
        <dbReference type="ChEBI" id="CHEBI:30839"/>
    </ligand>
</feature>
<comment type="subunit">
    <text evidence="7">Homodimer.</text>
</comment>
<evidence type="ECO:0000256" key="7">
    <source>
        <dbReference type="HAMAP-Rule" id="MF_01208"/>
    </source>
</evidence>
<dbReference type="NCBIfam" id="TIGR01367">
    <property type="entry name" value="pyrE_Therm"/>
    <property type="match status" value="1"/>
</dbReference>
<feature type="binding site" description="in other chain" evidence="7">
    <location>
        <begin position="115"/>
        <end position="123"/>
    </location>
    <ligand>
        <name>5-phospho-alpha-D-ribose 1-diphosphate</name>
        <dbReference type="ChEBI" id="CHEBI:58017"/>
        <note>ligand shared between dimeric partners</note>
    </ligand>
</feature>
<dbReference type="SUPFAM" id="SSF53271">
    <property type="entry name" value="PRTase-like"/>
    <property type="match status" value="1"/>
</dbReference>
<dbReference type="EC" id="2.4.2.10" evidence="2 7"/>
<comment type="similarity">
    <text evidence="7">Belongs to the purine/pyrimidine phosphoribosyltransferase family. PyrE subfamily.</text>
</comment>
<comment type="catalytic activity">
    <reaction evidence="7">
        <text>orotidine 5'-phosphate + diphosphate = orotate + 5-phospho-alpha-D-ribose 1-diphosphate</text>
        <dbReference type="Rhea" id="RHEA:10380"/>
        <dbReference type="ChEBI" id="CHEBI:30839"/>
        <dbReference type="ChEBI" id="CHEBI:33019"/>
        <dbReference type="ChEBI" id="CHEBI:57538"/>
        <dbReference type="ChEBI" id="CHEBI:58017"/>
        <dbReference type="EC" id="2.4.2.10"/>
    </reaction>
</comment>
<dbReference type="CDD" id="cd06223">
    <property type="entry name" value="PRTases_typeI"/>
    <property type="match status" value="1"/>
</dbReference>
<proteinExistence type="inferred from homology"/>
<evidence type="ECO:0000256" key="6">
    <source>
        <dbReference type="ARBA" id="ARBA00022975"/>
    </source>
</evidence>
<sequence>MMTEKEVKQLLIDTKAILEGHFLLTSGLHSPLYVEKFNVLQHPQYTEKLCRELAEYFQNEKVELVIGPMTGGILLAHEVGKALGTRAIFTEREKGVMTLRRGFKIEPGTRVLIVEDIVTTGGSVKEVVDVVNQSQGEIVGVGLLVNRSGGKAEFGVPKEKVHALLNLTVPTYTPDACPLCAEKIPMTERGSRHNK</sequence>
<dbReference type="RefSeq" id="WP_028257218.1">
    <property type="nucleotide sequence ID" value="NZ_JRNT01000006.1"/>
</dbReference>
<dbReference type="AlphaFoldDB" id="A0A096CRD2"/>
<dbReference type="InterPro" id="IPR023031">
    <property type="entry name" value="OPRT"/>
</dbReference>
<evidence type="ECO:0000256" key="2">
    <source>
        <dbReference type="ARBA" id="ARBA00011971"/>
    </source>
</evidence>
<comment type="function">
    <text evidence="7">Catalyzes the transfer of a ribosyl phosphate group from 5-phosphoribose 1-diphosphate to orotate, leading to the formation of orotidine monophosphate (OMP).</text>
</comment>
<dbReference type="GO" id="GO:0000287">
    <property type="term" value="F:magnesium ion binding"/>
    <property type="evidence" value="ECO:0007669"/>
    <property type="project" value="UniProtKB-UniRule"/>
</dbReference>
<comment type="cofactor">
    <cofactor evidence="7">
        <name>Mg(2+)</name>
        <dbReference type="ChEBI" id="CHEBI:18420"/>
    </cofactor>
</comment>
<dbReference type="Pfam" id="PF00156">
    <property type="entry name" value="Pribosyltran"/>
    <property type="match status" value="1"/>
</dbReference>
<evidence type="ECO:0000256" key="4">
    <source>
        <dbReference type="ARBA" id="ARBA00022679"/>
    </source>
</evidence>
<keyword evidence="10" id="KW-1185">Reference proteome</keyword>
<dbReference type="GO" id="GO:0044205">
    <property type="term" value="P:'de novo' UMP biosynthetic process"/>
    <property type="evidence" value="ECO:0007669"/>
    <property type="project" value="UniProtKB-UniRule"/>
</dbReference>
<evidence type="ECO:0000259" key="8">
    <source>
        <dbReference type="Pfam" id="PF00156"/>
    </source>
</evidence>
<dbReference type="InterPro" id="IPR029057">
    <property type="entry name" value="PRTase-like"/>
</dbReference>
<dbReference type="Proteomes" id="UP000029628">
    <property type="component" value="Unassembled WGS sequence"/>
</dbReference>
<evidence type="ECO:0000313" key="9">
    <source>
        <dbReference type="EMBL" id="KGF47879.1"/>
    </source>
</evidence>
<dbReference type="Gene3D" id="3.40.50.2020">
    <property type="match status" value="1"/>
</dbReference>
<keyword evidence="6 7" id="KW-0665">Pyrimidine biosynthesis</keyword>
<reference evidence="9 10" key="1">
    <citation type="submission" date="2014-07" db="EMBL/GenBank/DDBJ databases">
        <authorList>
            <person name="McCorrison J."/>
            <person name="Sanka R."/>
            <person name="Torralba M."/>
            <person name="Gillis M."/>
            <person name="Haft D.H."/>
            <person name="Methe B."/>
            <person name="Sutton G."/>
            <person name="Nelson K.E."/>
        </authorList>
    </citation>
    <scope>NUCLEOTIDE SEQUENCE [LARGE SCALE GENOMIC DNA]</scope>
    <source>
        <strain evidence="9 10">DNF00314</strain>
    </source>
</reference>
<feature type="binding site" evidence="7">
    <location>
        <position position="119"/>
    </location>
    <ligand>
        <name>orotate</name>
        <dbReference type="ChEBI" id="CHEBI:30839"/>
    </ligand>
</feature>
<dbReference type="UniPathway" id="UPA00070">
    <property type="reaction ID" value="UER00119"/>
</dbReference>
<dbReference type="PANTHER" id="PTHR19278">
    <property type="entry name" value="OROTATE PHOSPHORIBOSYLTRANSFERASE"/>
    <property type="match status" value="1"/>
</dbReference>
<evidence type="ECO:0000313" key="10">
    <source>
        <dbReference type="Proteomes" id="UP000029628"/>
    </source>
</evidence>
<feature type="domain" description="Phosphoribosyltransferase" evidence="8">
    <location>
        <begin position="40"/>
        <end position="151"/>
    </location>
</feature>
<keyword evidence="3 7" id="KW-0328">Glycosyltransferase</keyword>
<accession>A0A096CRD2</accession>
<evidence type="ECO:0000256" key="5">
    <source>
        <dbReference type="ARBA" id="ARBA00022842"/>
    </source>
</evidence>
<dbReference type="PANTHER" id="PTHR19278:SF9">
    <property type="entry name" value="URIDINE 5'-MONOPHOSPHATE SYNTHASE"/>
    <property type="match status" value="1"/>
</dbReference>
<dbReference type="EMBL" id="JRNT01000006">
    <property type="protein sequence ID" value="KGF47879.1"/>
    <property type="molecule type" value="Genomic_DNA"/>
</dbReference>
<evidence type="ECO:0000256" key="1">
    <source>
        <dbReference type="ARBA" id="ARBA00004889"/>
    </source>
</evidence>